<dbReference type="SUPFAM" id="SSF56059">
    <property type="entry name" value="Glutathione synthetase ATP-binding domain-like"/>
    <property type="match status" value="1"/>
</dbReference>
<protein>
    <submittedName>
        <fullName evidence="7">ATP-grasp domain-containing protein</fullName>
    </submittedName>
</protein>
<dbReference type="InterPro" id="IPR011761">
    <property type="entry name" value="ATP-grasp"/>
</dbReference>
<evidence type="ECO:0000259" key="5">
    <source>
        <dbReference type="PROSITE" id="PS50975"/>
    </source>
</evidence>
<dbReference type="Gene3D" id="3.30.1490.20">
    <property type="entry name" value="ATP-grasp fold, A domain"/>
    <property type="match status" value="1"/>
</dbReference>
<organism evidence="6 7">
    <name type="scientific">Acrobeloides nanus</name>
    <dbReference type="NCBI Taxonomy" id="290746"/>
    <lineage>
        <taxon>Eukaryota</taxon>
        <taxon>Metazoa</taxon>
        <taxon>Ecdysozoa</taxon>
        <taxon>Nematoda</taxon>
        <taxon>Chromadorea</taxon>
        <taxon>Rhabditida</taxon>
        <taxon>Tylenchina</taxon>
        <taxon>Cephalobomorpha</taxon>
        <taxon>Cephaloboidea</taxon>
        <taxon>Cephalobidae</taxon>
        <taxon>Acrobeloides</taxon>
    </lineage>
</organism>
<dbReference type="PANTHER" id="PTHR43585">
    <property type="entry name" value="FUMIPYRROLE BIOSYNTHESIS PROTEIN C"/>
    <property type="match status" value="1"/>
</dbReference>
<evidence type="ECO:0000313" key="6">
    <source>
        <dbReference type="Proteomes" id="UP000887540"/>
    </source>
</evidence>
<dbReference type="AlphaFoldDB" id="A0A914DYB8"/>
<dbReference type="Proteomes" id="UP000887540">
    <property type="component" value="Unplaced"/>
</dbReference>
<keyword evidence="3 4" id="KW-0067">ATP-binding</keyword>
<feature type="domain" description="ATP-grasp" evidence="5">
    <location>
        <begin position="93"/>
        <end position="287"/>
    </location>
</feature>
<proteinExistence type="predicted"/>
<name>A0A914DYB8_9BILA</name>
<dbReference type="Gene3D" id="3.30.470.20">
    <property type="entry name" value="ATP-grasp fold, B domain"/>
    <property type="match status" value="1"/>
</dbReference>
<evidence type="ECO:0000313" key="7">
    <source>
        <dbReference type="WBParaSite" id="ACRNAN_scaffold4328.g25585.t1"/>
    </source>
</evidence>
<dbReference type="GO" id="GO:0005524">
    <property type="term" value="F:ATP binding"/>
    <property type="evidence" value="ECO:0007669"/>
    <property type="project" value="UniProtKB-UniRule"/>
</dbReference>
<dbReference type="Pfam" id="PF07478">
    <property type="entry name" value="Dala_Dala_lig_C"/>
    <property type="match status" value="1"/>
</dbReference>
<keyword evidence="6" id="KW-1185">Reference proteome</keyword>
<dbReference type="InterPro" id="IPR011095">
    <property type="entry name" value="Dala_Dala_lig_C"/>
</dbReference>
<keyword evidence="2 4" id="KW-0547">Nucleotide-binding</keyword>
<reference evidence="7" key="1">
    <citation type="submission" date="2022-11" db="UniProtKB">
        <authorList>
            <consortium name="WormBaseParasite"/>
        </authorList>
    </citation>
    <scope>IDENTIFICATION</scope>
</reference>
<dbReference type="PROSITE" id="PS50975">
    <property type="entry name" value="ATP_GRASP"/>
    <property type="match status" value="1"/>
</dbReference>
<evidence type="ECO:0000256" key="3">
    <source>
        <dbReference type="ARBA" id="ARBA00022840"/>
    </source>
</evidence>
<evidence type="ECO:0000256" key="1">
    <source>
        <dbReference type="ARBA" id="ARBA00022598"/>
    </source>
</evidence>
<dbReference type="InterPro" id="IPR052032">
    <property type="entry name" value="ATP-dep_AA_Ligase"/>
</dbReference>
<dbReference type="InterPro" id="IPR013815">
    <property type="entry name" value="ATP_grasp_subdomain_1"/>
</dbReference>
<keyword evidence="1" id="KW-0436">Ligase</keyword>
<accession>A0A914DYB8</accession>
<dbReference type="GO" id="GO:0008716">
    <property type="term" value="F:D-alanine-D-alanine ligase activity"/>
    <property type="evidence" value="ECO:0007669"/>
    <property type="project" value="InterPro"/>
</dbReference>
<dbReference type="GO" id="GO:0046872">
    <property type="term" value="F:metal ion binding"/>
    <property type="evidence" value="ECO:0007669"/>
    <property type="project" value="InterPro"/>
</dbReference>
<sequence>MPKDFEKNFDEIFWYQADYTGFEDLYSDLKEISLPELDSFLSLAITLIPTQKIRLIESEEHIMTTICILRKKYSIPGPSYEDLEPLRNKALIKQIAEKEGIPSAKFAIVNFEQVQDLEQEIEKIKTRIGKFPMFCKPVHGVGCGGSEKIEHENELRKWIHDMISTSKNAVYLVEEYVYGLEFNSAVCLLQDGTWRPLQITYFPEKGDRFEDCTESFPNMDKFVEKIIQIYKPPHPHLFTVQGFQLQRNTDNYYLTEMSYRPQGQRGTMLSYMYSGVGQETALLSCHLDPNYTADPDPNRPKIYERHMWFPYKEGILRSHRELDKSAPISSELKFHWLAEPGTKLCKPQSYAHFLMCIKICHEEKNKVLDDLKWIEENWRPDIIPLVGN</sequence>
<evidence type="ECO:0000256" key="2">
    <source>
        <dbReference type="ARBA" id="ARBA00022741"/>
    </source>
</evidence>
<evidence type="ECO:0000256" key="4">
    <source>
        <dbReference type="PROSITE-ProRule" id="PRU00409"/>
    </source>
</evidence>
<dbReference type="WBParaSite" id="ACRNAN_scaffold4328.g25585.t1">
    <property type="protein sequence ID" value="ACRNAN_scaffold4328.g25585.t1"/>
    <property type="gene ID" value="ACRNAN_scaffold4328.g25585"/>
</dbReference>
<dbReference type="PANTHER" id="PTHR43585:SF2">
    <property type="entry name" value="ATP-GRASP ENZYME FSQD"/>
    <property type="match status" value="1"/>
</dbReference>